<evidence type="ECO:0000313" key="1">
    <source>
        <dbReference type="EMBL" id="EAP78151.1"/>
    </source>
</evidence>
<reference evidence="1 2" key="1">
    <citation type="submission" date="2005-12" db="EMBL/GenBank/DDBJ databases">
        <authorList>
            <person name="Moran M.A."/>
            <person name="Ferriera S."/>
            <person name="Johnson J."/>
            <person name="Kravitz S."/>
            <person name="Halpern A."/>
            <person name="Remington K."/>
            <person name="Beeson K."/>
            <person name="Tran B."/>
            <person name="Rogers Y.-H."/>
            <person name="Friedman R."/>
            <person name="Venter J.C."/>
        </authorList>
    </citation>
    <scope>NUCLEOTIDE SEQUENCE [LARGE SCALE GENOMIC DNA]</scope>
    <source>
        <strain evidence="2">ATCC BAA-591 / DSM 15170 / ISM</strain>
    </source>
</reference>
<sequence length="23" mass="2584">MNVLSGNLEVDLVPVMIIMLARR</sequence>
<dbReference type="STRING" id="89187.ISM_07640"/>
<evidence type="ECO:0000313" key="2">
    <source>
        <dbReference type="Proteomes" id="UP000005954"/>
    </source>
</evidence>
<keyword evidence="2" id="KW-1185">Reference proteome</keyword>
<comment type="caution">
    <text evidence="1">The sequence shown here is derived from an EMBL/GenBank/DDBJ whole genome shotgun (WGS) entry which is preliminary data.</text>
</comment>
<dbReference type="EMBL" id="AALY01000001">
    <property type="protein sequence ID" value="EAP78151.1"/>
    <property type="molecule type" value="Genomic_DNA"/>
</dbReference>
<protein>
    <submittedName>
        <fullName evidence="1">Uncharacterized protein</fullName>
    </submittedName>
</protein>
<dbReference type="Proteomes" id="UP000005954">
    <property type="component" value="Unassembled WGS sequence"/>
</dbReference>
<accession>A3SLC0</accession>
<dbReference type="AlphaFoldDB" id="A3SLC0"/>
<proteinExistence type="predicted"/>
<dbReference type="HOGENOM" id="CLU_3423090_0_0_5"/>
<organism evidence="1 2">
    <name type="scientific">Roseovarius nubinhibens (strain ATCC BAA-591 / DSM 15170 / ISM)</name>
    <dbReference type="NCBI Taxonomy" id="89187"/>
    <lineage>
        <taxon>Bacteria</taxon>
        <taxon>Pseudomonadati</taxon>
        <taxon>Pseudomonadota</taxon>
        <taxon>Alphaproteobacteria</taxon>
        <taxon>Rhodobacterales</taxon>
        <taxon>Roseobacteraceae</taxon>
        <taxon>Roseovarius</taxon>
    </lineage>
</organism>
<name>A3SLC0_ROSNI</name>
<gene>
    <name evidence="1" type="ORF">ISM_07640</name>
</gene>